<dbReference type="InterPro" id="IPR036134">
    <property type="entry name" value="Crypto/Photolyase_FAD-like_sf"/>
</dbReference>
<sequence>MKTKDLIADLAMQTERPDFTPTRAAGLARLAAFADRSGDLYGRCRNYDLGPAHRANVSALSPWIRHRLIAEREVLDITLRTHGFEKAESFVHEVFWRTYFKGWLEHHPTVWPAYQAGLRRQLKSVGKDRRLAAQYAQACAGETGITCFDTWAEELVTAGYLHNHARMWFASIWIFTLKLPWELGADFFLRHLMDGDPASNTLAWRWVAGIQTKGRPYIARVSNISKFTHGRFCPTHQLLTNVEAIEDPAEHLRKPLPAAVGVGDVPRDFLLLVTEDDMQIAHALPHAPIATIGALTTEGRSPLALGEVAHHFATKAMRDACGDNPIIGHKRWAEAIIEACAAHNTKTVVTGYATVGPVATALNNAQGDLDVAGIRLIPVRRDFDTLAWPHATKGFFAMKKAVPKVLASLGFSL</sequence>
<feature type="binding site" evidence="3">
    <location>
        <position position="41"/>
    </location>
    <ligand>
        <name>FAD</name>
        <dbReference type="ChEBI" id="CHEBI:57692"/>
    </ligand>
</feature>
<feature type="binding site" evidence="3">
    <location>
        <begin position="194"/>
        <end position="196"/>
    </location>
    <ligand>
        <name>FAD</name>
        <dbReference type="ChEBI" id="CHEBI:57692"/>
    </ligand>
</feature>
<dbReference type="SUPFAM" id="SSF48173">
    <property type="entry name" value="Cryptochrome/photolyase FAD-binding domain"/>
    <property type="match status" value="1"/>
</dbReference>
<dbReference type="Pfam" id="PF03441">
    <property type="entry name" value="FAD_binding_7"/>
    <property type="match status" value="1"/>
</dbReference>
<dbReference type="InterPro" id="IPR002081">
    <property type="entry name" value="Cryptochrome/DNA_photolyase_1"/>
</dbReference>
<gene>
    <name evidence="5" type="primary">phr_2</name>
    <name evidence="5" type="ORF">THS5294_02260</name>
</gene>
<dbReference type="Gene3D" id="1.10.579.10">
    <property type="entry name" value="DNA Cyclobutane Dipyrimidine Photolyase, subunit A, domain 3"/>
    <property type="match status" value="1"/>
</dbReference>
<dbReference type="Gene3D" id="1.25.40.80">
    <property type="match status" value="1"/>
</dbReference>
<dbReference type="PANTHER" id="PTHR11455">
    <property type="entry name" value="CRYPTOCHROME"/>
    <property type="match status" value="1"/>
</dbReference>
<organism evidence="5 6">
    <name type="scientific">Thalassobacter stenotrophicus</name>
    <dbReference type="NCBI Taxonomy" id="266809"/>
    <lineage>
        <taxon>Bacteria</taxon>
        <taxon>Pseudomonadati</taxon>
        <taxon>Pseudomonadota</taxon>
        <taxon>Alphaproteobacteria</taxon>
        <taxon>Rhodobacterales</taxon>
        <taxon>Roseobacteraceae</taxon>
        <taxon>Thalassobacter</taxon>
    </lineage>
</organism>
<evidence type="ECO:0000313" key="6">
    <source>
        <dbReference type="Proteomes" id="UP000051298"/>
    </source>
</evidence>
<dbReference type="GO" id="GO:0003904">
    <property type="term" value="F:deoxyribodipyrimidine photo-lyase activity"/>
    <property type="evidence" value="ECO:0007669"/>
    <property type="project" value="UniProtKB-EC"/>
</dbReference>
<evidence type="ECO:0000256" key="1">
    <source>
        <dbReference type="ARBA" id="ARBA00022630"/>
    </source>
</evidence>
<dbReference type="PANTHER" id="PTHR11455:SF9">
    <property type="entry name" value="CRYPTOCHROME CIRCADIAN CLOCK 5 ISOFORM X1"/>
    <property type="match status" value="1"/>
</dbReference>
<feature type="binding site" evidence="3">
    <location>
        <begin position="93"/>
        <end position="100"/>
    </location>
    <ligand>
        <name>FAD</name>
        <dbReference type="ChEBI" id="CHEBI:57692"/>
    </ligand>
</feature>
<feature type="binding site" evidence="3">
    <location>
        <position position="90"/>
    </location>
    <ligand>
        <name>FAD</name>
        <dbReference type="ChEBI" id="CHEBI:57692"/>
    </ligand>
</feature>
<comment type="cofactor">
    <cofactor evidence="3">
        <name>FAD</name>
        <dbReference type="ChEBI" id="CHEBI:57692"/>
    </cofactor>
    <text evidence="3">Binds 1 FAD per subunit.</text>
</comment>
<keyword evidence="5" id="KW-0456">Lyase</keyword>
<dbReference type="RefSeq" id="WP_058123824.1">
    <property type="nucleotide sequence ID" value="NZ_CYRX01000031.1"/>
</dbReference>
<protein>
    <submittedName>
        <fullName evidence="5">Deoxyribodipyrimidine photo-lyase</fullName>
        <ecNumber evidence="5">4.1.99.3</ecNumber>
    </submittedName>
</protein>
<evidence type="ECO:0000256" key="2">
    <source>
        <dbReference type="ARBA" id="ARBA00022827"/>
    </source>
</evidence>
<dbReference type="AlphaFoldDB" id="A0A0N7LTK6"/>
<keyword evidence="1 3" id="KW-0285">Flavoprotein</keyword>
<dbReference type="EC" id="4.1.99.3" evidence="5"/>
<evidence type="ECO:0000313" key="5">
    <source>
        <dbReference type="EMBL" id="CUH60962.1"/>
    </source>
</evidence>
<dbReference type="EMBL" id="CYRX01000031">
    <property type="protein sequence ID" value="CUH60962.1"/>
    <property type="molecule type" value="Genomic_DNA"/>
</dbReference>
<dbReference type="GO" id="GO:0071949">
    <property type="term" value="F:FAD binding"/>
    <property type="evidence" value="ECO:0007669"/>
    <property type="project" value="TreeGrafter"/>
</dbReference>
<dbReference type="STRING" id="266809.PM03_10465"/>
<name>A0A0N7LTK6_9RHOB</name>
<dbReference type="eggNOG" id="COG0415">
    <property type="taxonomic scope" value="Bacteria"/>
</dbReference>
<evidence type="ECO:0000259" key="4">
    <source>
        <dbReference type="Pfam" id="PF03441"/>
    </source>
</evidence>
<dbReference type="InterPro" id="IPR005101">
    <property type="entry name" value="Cryptochr/Photolyase_FAD-bd"/>
</dbReference>
<dbReference type="Proteomes" id="UP000051298">
    <property type="component" value="Unassembled WGS sequence"/>
</dbReference>
<feature type="domain" description="Cryptochrome/DNA photolyase FAD-binding" evidence="4">
    <location>
        <begin position="90"/>
        <end position="227"/>
    </location>
</feature>
<evidence type="ECO:0000256" key="3">
    <source>
        <dbReference type="PIRSR" id="PIRSR602081-1"/>
    </source>
</evidence>
<reference evidence="5 6" key="1">
    <citation type="submission" date="2015-09" db="EMBL/GenBank/DDBJ databases">
        <authorList>
            <consortium name="Swine Surveillance"/>
        </authorList>
    </citation>
    <scope>NUCLEOTIDE SEQUENCE [LARGE SCALE GENOMIC DNA]</scope>
    <source>
        <strain evidence="5 6">CECT 5294</strain>
    </source>
</reference>
<keyword evidence="2 3" id="KW-0274">FAD</keyword>
<accession>A0A0N7LTK6</accession>
<dbReference type="GO" id="GO:0003677">
    <property type="term" value="F:DNA binding"/>
    <property type="evidence" value="ECO:0007669"/>
    <property type="project" value="TreeGrafter"/>
</dbReference>
<proteinExistence type="predicted"/>